<dbReference type="Proteomes" id="UP001166021">
    <property type="component" value="Unassembled WGS sequence"/>
</dbReference>
<dbReference type="RefSeq" id="WP_223170171.1">
    <property type="nucleotide sequence ID" value="NZ_JABTCF010000001.1"/>
</dbReference>
<organism evidence="1 2">
    <name type="scientific">Maribacter aquimaris</name>
    <dbReference type="NCBI Taxonomy" id="2737171"/>
    <lineage>
        <taxon>Bacteria</taxon>
        <taxon>Pseudomonadati</taxon>
        <taxon>Bacteroidota</taxon>
        <taxon>Flavobacteriia</taxon>
        <taxon>Flavobacteriales</taxon>
        <taxon>Flavobacteriaceae</taxon>
        <taxon>Maribacter</taxon>
    </lineage>
</organism>
<evidence type="ECO:0000313" key="2">
    <source>
        <dbReference type="Proteomes" id="UP001166021"/>
    </source>
</evidence>
<gene>
    <name evidence="1" type="ORF">HPE56_04065</name>
</gene>
<dbReference type="EMBL" id="JABTCF010000001">
    <property type="protein sequence ID" value="MBD0776960.1"/>
    <property type="molecule type" value="Genomic_DNA"/>
</dbReference>
<proteinExistence type="predicted"/>
<name>A0ABR7UZ91_9FLAO</name>
<comment type="caution">
    <text evidence="1">The sequence shown here is derived from an EMBL/GenBank/DDBJ whole genome shotgun (WGS) entry which is preliminary data.</text>
</comment>
<reference evidence="1" key="1">
    <citation type="submission" date="2020-05" db="EMBL/GenBank/DDBJ databases">
        <title>The draft genome sequence of Maribacter sp. ANRC-HE7.</title>
        <authorList>
            <person name="Mu L."/>
        </authorList>
    </citation>
    <scope>NUCLEOTIDE SEQUENCE</scope>
    <source>
        <strain evidence="1">ANRC-HE7</strain>
    </source>
</reference>
<protein>
    <submittedName>
        <fullName evidence="1">Uncharacterized protein</fullName>
    </submittedName>
</protein>
<accession>A0ABR7UZ91</accession>
<evidence type="ECO:0000313" key="1">
    <source>
        <dbReference type="EMBL" id="MBD0776960.1"/>
    </source>
</evidence>
<keyword evidence="2" id="KW-1185">Reference proteome</keyword>
<sequence>MGIGVATAPTYDGEYTVVGDEPLFSMERFGEIEDPTFGMTMKGII</sequence>